<dbReference type="RefSeq" id="WP_085103005.1">
    <property type="nucleotide sequence ID" value="NZ_FWZU01000004.1"/>
</dbReference>
<dbReference type="InterPro" id="IPR007212">
    <property type="entry name" value="Zf-like"/>
</dbReference>
<sequence length="80" mass="9719">MENSFRFFRNYQCRYFPCHEVENNLEFNCLFCFCPLYHLEKCGGTYEVKDGIKWCSDCALPHRPEMYDYIIGKLKRNKSK</sequence>
<keyword evidence="3" id="KW-1185">Reference proteome</keyword>
<dbReference type="EMBL" id="FWZU01000004">
    <property type="protein sequence ID" value="SMF27732.1"/>
    <property type="molecule type" value="Genomic_DNA"/>
</dbReference>
<proteinExistence type="predicted"/>
<name>A0A1X7E679_9BACT</name>
<evidence type="ECO:0000313" key="2">
    <source>
        <dbReference type="EMBL" id="SMF27732.1"/>
    </source>
</evidence>
<dbReference type="STRING" id="1519643.SAMN06295933_2664"/>
<protein>
    <submittedName>
        <fullName evidence="2">Cysteine-rich small domain-containing protein</fullName>
    </submittedName>
</protein>
<dbReference type="AlphaFoldDB" id="A0A1X7E679"/>
<evidence type="ECO:0000259" key="1">
    <source>
        <dbReference type="Pfam" id="PF04071"/>
    </source>
</evidence>
<gene>
    <name evidence="2" type="ORF">SAMN06295933_2664</name>
</gene>
<reference evidence="3" key="1">
    <citation type="submission" date="2017-04" db="EMBL/GenBank/DDBJ databases">
        <authorList>
            <person name="Varghese N."/>
            <person name="Submissions S."/>
        </authorList>
    </citation>
    <scope>NUCLEOTIDE SEQUENCE [LARGE SCALE GENOMIC DNA]</scope>
    <source>
        <strain evidence="3">K3S</strain>
    </source>
</reference>
<dbReference type="OrthoDB" id="9799337at2"/>
<dbReference type="Proteomes" id="UP000192906">
    <property type="component" value="Unassembled WGS sequence"/>
</dbReference>
<evidence type="ECO:0000313" key="3">
    <source>
        <dbReference type="Proteomes" id="UP000192906"/>
    </source>
</evidence>
<accession>A0A1X7E679</accession>
<dbReference type="Pfam" id="PF04071">
    <property type="entry name" value="zf-like"/>
    <property type="match status" value="1"/>
</dbReference>
<organism evidence="2 3">
    <name type="scientific">Desulfovibrio gilichinskyi</name>
    <dbReference type="NCBI Taxonomy" id="1519643"/>
    <lineage>
        <taxon>Bacteria</taxon>
        <taxon>Pseudomonadati</taxon>
        <taxon>Thermodesulfobacteriota</taxon>
        <taxon>Desulfovibrionia</taxon>
        <taxon>Desulfovibrionales</taxon>
        <taxon>Desulfovibrionaceae</taxon>
        <taxon>Desulfovibrio</taxon>
    </lineage>
</organism>
<feature type="domain" description="Cysteine-rich small" evidence="1">
    <location>
        <begin position="6"/>
        <end position="77"/>
    </location>
</feature>